<dbReference type="NCBIfam" id="TIGR00234">
    <property type="entry name" value="tyrS"/>
    <property type="match status" value="1"/>
</dbReference>
<evidence type="ECO:0000256" key="3">
    <source>
        <dbReference type="ARBA" id="ARBA00022741"/>
    </source>
</evidence>
<evidence type="ECO:0000256" key="1">
    <source>
        <dbReference type="ARBA" id="ARBA00013160"/>
    </source>
</evidence>
<comment type="catalytic activity">
    <reaction evidence="8 9">
        <text>tRNA(Tyr) + L-tyrosine + ATP = L-tyrosyl-tRNA(Tyr) + AMP + diphosphate + H(+)</text>
        <dbReference type="Rhea" id="RHEA:10220"/>
        <dbReference type="Rhea" id="RHEA-COMP:9706"/>
        <dbReference type="Rhea" id="RHEA-COMP:9707"/>
        <dbReference type="ChEBI" id="CHEBI:15378"/>
        <dbReference type="ChEBI" id="CHEBI:30616"/>
        <dbReference type="ChEBI" id="CHEBI:33019"/>
        <dbReference type="ChEBI" id="CHEBI:58315"/>
        <dbReference type="ChEBI" id="CHEBI:78442"/>
        <dbReference type="ChEBI" id="CHEBI:78536"/>
        <dbReference type="ChEBI" id="CHEBI:456215"/>
        <dbReference type="EC" id="6.1.1.1"/>
    </reaction>
</comment>
<accession>A0A4P9WWS9</accession>
<reference evidence="11" key="1">
    <citation type="journal article" date="2018" name="Nat. Microbiol.">
        <title>Leveraging single-cell genomics to expand the fungal tree of life.</title>
        <authorList>
            <person name="Ahrendt S.R."/>
            <person name="Quandt C.A."/>
            <person name="Ciobanu D."/>
            <person name="Clum A."/>
            <person name="Salamov A."/>
            <person name="Andreopoulos B."/>
            <person name="Cheng J.F."/>
            <person name="Woyke T."/>
            <person name="Pelin A."/>
            <person name="Henrissat B."/>
            <person name="Reynolds N.K."/>
            <person name="Benny G.L."/>
            <person name="Smith M.E."/>
            <person name="James T.Y."/>
            <person name="Grigoriev I.V."/>
        </authorList>
    </citation>
    <scope>NUCLEOTIDE SEQUENCE [LARGE SCALE GENOMIC DNA]</scope>
    <source>
        <strain evidence="11">ATCC 52028</strain>
    </source>
</reference>
<gene>
    <name evidence="10" type="ORF">CAUPRSCDRAFT_11371</name>
</gene>
<dbReference type="InterPro" id="IPR024088">
    <property type="entry name" value="Tyr-tRNA-ligase_bac-type"/>
</dbReference>
<evidence type="ECO:0000256" key="5">
    <source>
        <dbReference type="ARBA" id="ARBA00022917"/>
    </source>
</evidence>
<evidence type="ECO:0000256" key="9">
    <source>
        <dbReference type="RuleBase" id="RU361234"/>
    </source>
</evidence>
<comment type="similarity">
    <text evidence="9">Belongs to the class-I aminoacyl-tRNA synthetase family.</text>
</comment>
<keyword evidence="6 9" id="KW-0030">Aminoacyl-tRNA synthetase</keyword>
<dbReference type="InterPro" id="IPR002307">
    <property type="entry name" value="Tyr-tRNA-ligase"/>
</dbReference>
<dbReference type="CDD" id="cd00805">
    <property type="entry name" value="TyrRS_core"/>
    <property type="match status" value="1"/>
</dbReference>
<dbReference type="SUPFAM" id="SSF52374">
    <property type="entry name" value="Nucleotidylyl transferase"/>
    <property type="match status" value="1"/>
</dbReference>
<dbReference type="InterPro" id="IPR014729">
    <property type="entry name" value="Rossmann-like_a/b/a_fold"/>
</dbReference>
<dbReference type="GO" id="GO:0003723">
    <property type="term" value="F:RNA binding"/>
    <property type="evidence" value="ECO:0007669"/>
    <property type="project" value="InterPro"/>
</dbReference>
<evidence type="ECO:0000256" key="7">
    <source>
        <dbReference type="ARBA" id="ARBA00033323"/>
    </source>
</evidence>
<keyword evidence="5 9" id="KW-0648">Protein biosynthesis</keyword>
<dbReference type="EC" id="6.1.1.1" evidence="1 9"/>
<dbReference type="GO" id="GO:0005739">
    <property type="term" value="C:mitochondrion"/>
    <property type="evidence" value="ECO:0007669"/>
    <property type="project" value="TreeGrafter"/>
</dbReference>
<keyword evidence="10" id="KW-0808">Transferase</keyword>
<dbReference type="Proteomes" id="UP000268535">
    <property type="component" value="Unassembled WGS sequence"/>
</dbReference>
<keyword evidence="3 9" id="KW-0547">Nucleotide-binding</keyword>
<dbReference type="GO" id="GO:0006437">
    <property type="term" value="P:tyrosyl-tRNA aminoacylation"/>
    <property type="evidence" value="ECO:0007669"/>
    <property type="project" value="InterPro"/>
</dbReference>
<dbReference type="Gene3D" id="3.40.50.620">
    <property type="entry name" value="HUPs"/>
    <property type="match status" value="1"/>
</dbReference>
<evidence type="ECO:0000256" key="4">
    <source>
        <dbReference type="ARBA" id="ARBA00022840"/>
    </source>
</evidence>
<dbReference type="AlphaFoldDB" id="A0A4P9WWS9"/>
<dbReference type="PANTHER" id="PTHR11766:SF0">
    <property type="entry name" value="TYROSINE--TRNA LIGASE, MITOCHONDRIAL"/>
    <property type="match status" value="1"/>
</dbReference>
<keyword evidence="2 9" id="KW-0436">Ligase</keyword>
<organism evidence="10 11">
    <name type="scientific">Caulochytrium protostelioides</name>
    <dbReference type="NCBI Taxonomy" id="1555241"/>
    <lineage>
        <taxon>Eukaryota</taxon>
        <taxon>Fungi</taxon>
        <taxon>Fungi incertae sedis</taxon>
        <taxon>Chytridiomycota</taxon>
        <taxon>Chytridiomycota incertae sedis</taxon>
        <taxon>Chytridiomycetes</taxon>
        <taxon>Caulochytriales</taxon>
        <taxon>Caulochytriaceae</taxon>
        <taxon>Caulochytrium</taxon>
    </lineage>
</organism>
<sequence length="408" mass="45147">MLVTALVFQCYGPRTLALVGGATGQIGDPSGKHAERPLQNKAAVAENTQHIKDQIAYVMGHARAYAARRCGVEAVPGAWQLVDNARWWSGMGLLDFFRDVGKHMRMGAMISKDAVRSRMATEDGLSLTEFCYQSLQAYDFCHLYEAEQCQVQLGGSDQWGNIIAGIELVKKRDPQYASKPWNERMYGMTLPLLTTETGKKYGKSEGNAVWLDPTMTSPYDLWQFLRRTPDTEVARMLQLFTLVPQEELAAVMQHHAQEPRRGLPQVLLAREVVELVHGADVAAKTQQIVELLHPIGRVLEPLNMDHVVATLQGTTFEIQLPREEILNAPVAKIAVLAGLAPTLTVARKVMAQGGFFINQTAVRDPLAKLQPEHIWSSPVTAAARAASDNGVMLLQSGKRSYRLVRVDP</sequence>
<dbReference type="Gene3D" id="1.10.240.10">
    <property type="entry name" value="Tyrosyl-Transfer RNA Synthetase"/>
    <property type="match status" value="1"/>
</dbReference>
<evidence type="ECO:0000256" key="8">
    <source>
        <dbReference type="ARBA" id="ARBA00048248"/>
    </source>
</evidence>
<protein>
    <recommendedName>
        <fullName evidence="1 9">Tyrosine--tRNA ligase</fullName>
        <ecNumber evidence="1 9">6.1.1.1</ecNumber>
    </recommendedName>
    <alternativeName>
        <fullName evidence="7 9">Tyrosyl-tRNA synthetase</fullName>
    </alternativeName>
</protein>
<evidence type="ECO:0000256" key="2">
    <source>
        <dbReference type="ARBA" id="ARBA00022598"/>
    </source>
</evidence>
<evidence type="ECO:0000313" key="11">
    <source>
        <dbReference type="Proteomes" id="UP000268535"/>
    </source>
</evidence>
<keyword evidence="4 9" id="KW-0067">ATP-binding</keyword>
<proteinExistence type="inferred from homology"/>
<dbReference type="EMBL" id="ML009514">
    <property type="protein sequence ID" value="RKO96935.1"/>
    <property type="molecule type" value="Genomic_DNA"/>
</dbReference>
<dbReference type="GO" id="GO:0004831">
    <property type="term" value="F:tyrosine-tRNA ligase activity"/>
    <property type="evidence" value="ECO:0007669"/>
    <property type="project" value="UniProtKB-EC"/>
</dbReference>
<dbReference type="GO" id="GO:0005829">
    <property type="term" value="C:cytosol"/>
    <property type="evidence" value="ECO:0007669"/>
    <property type="project" value="TreeGrafter"/>
</dbReference>
<dbReference type="GO" id="GO:0005524">
    <property type="term" value="F:ATP binding"/>
    <property type="evidence" value="ECO:0007669"/>
    <property type="project" value="UniProtKB-KW"/>
</dbReference>
<dbReference type="Pfam" id="PF00579">
    <property type="entry name" value="tRNA-synt_1b"/>
    <property type="match status" value="1"/>
</dbReference>
<evidence type="ECO:0000256" key="6">
    <source>
        <dbReference type="ARBA" id="ARBA00023146"/>
    </source>
</evidence>
<dbReference type="PANTHER" id="PTHR11766">
    <property type="entry name" value="TYROSYL-TRNA SYNTHETASE"/>
    <property type="match status" value="1"/>
</dbReference>
<dbReference type="PRINTS" id="PR01040">
    <property type="entry name" value="TRNASYNTHTYR"/>
</dbReference>
<evidence type="ECO:0000313" key="10">
    <source>
        <dbReference type="EMBL" id="RKO96935.1"/>
    </source>
</evidence>
<dbReference type="Gene3D" id="3.10.290.10">
    <property type="entry name" value="RNA-binding S4 domain"/>
    <property type="match status" value="1"/>
</dbReference>
<dbReference type="FunFam" id="1.10.240.10:FF:000001">
    <property type="entry name" value="Tyrosine--tRNA ligase"/>
    <property type="match status" value="1"/>
</dbReference>
<name>A0A4P9WWS9_9FUNG</name>
<dbReference type="GO" id="GO:0016740">
    <property type="term" value="F:transferase activity"/>
    <property type="evidence" value="ECO:0007669"/>
    <property type="project" value="UniProtKB-KW"/>
</dbReference>
<dbReference type="InterPro" id="IPR002305">
    <property type="entry name" value="aa-tRNA-synth_Ic"/>
</dbReference>
<dbReference type="InterPro" id="IPR036986">
    <property type="entry name" value="S4_RNA-bd_sf"/>
</dbReference>